<evidence type="ECO:0000313" key="4">
    <source>
        <dbReference type="EMBL" id="RFM36210.1"/>
    </source>
</evidence>
<dbReference type="AlphaFoldDB" id="A0A3E1P806"/>
<dbReference type="RefSeq" id="WP_116851537.1">
    <property type="nucleotide sequence ID" value="NZ_QTJV01000001.1"/>
</dbReference>
<sequence length="327" mass="37382">MITKELFDRYLRNDCSARERRLVNDYLQEHPEKLDELMPETEVEEPDAFRLHPAVSDRMWQNVQKGKTPVRKRMIIWGSIAAAITLLLITGRSWVQHTPPVLNKDIITVMHQTPSWQQRFNSAKGVLALSLPDASVVELQPQSGIRYQEPFDGKIYLTGQGLFKVAKNEQRPFMVYSGGIYTTVLGTSFNVSAFDSSTTIRVRLYTGKVAVTAGKQRFTLQPGQELTYYKEGGSVDLITLPSKKHTAADTRPDWYLFSGQSLCQVFDQLSEYYHVEIDYKPADLQNMYFAAKFDKNDALDKIMEDIALLNNLTILHKEGKYTVRKSN</sequence>
<dbReference type="Gene3D" id="2.60.120.1440">
    <property type="match status" value="1"/>
</dbReference>
<evidence type="ECO:0000259" key="2">
    <source>
        <dbReference type="Pfam" id="PF04773"/>
    </source>
</evidence>
<dbReference type="InterPro" id="IPR032508">
    <property type="entry name" value="FecR_C"/>
</dbReference>
<keyword evidence="1" id="KW-0812">Transmembrane</keyword>
<dbReference type="InterPro" id="IPR006860">
    <property type="entry name" value="FecR"/>
</dbReference>
<organism evidence="4 5">
    <name type="scientific">Chitinophaga silvisoli</name>
    <dbReference type="NCBI Taxonomy" id="2291814"/>
    <lineage>
        <taxon>Bacteria</taxon>
        <taxon>Pseudomonadati</taxon>
        <taxon>Bacteroidota</taxon>
        <taxon>Chitinophagia</taxon>
        <taxon>Chitinophagales</taxon>
        <taxon>Chitinophagaceae</taxon>
        <taxon>Chitinophaga</taxon>
    </lineage>
</organism>
<keyword evidence="5" id="KW-1185">Reference proteome</keyword>
<evidence type="ECO:0000256" key="1">
    <source>
        <dbReference type="SAM" id="Phobius"/>
    </source>
</evidence>
<dbReference type="InterPro" id="IPR012373">
    <property type="entry name" value="Ferrdict_sens_TM"/>
</dbReference>
<dbReference type="GO" id="GO:0016989">
    <property type="term" value="F:sigma factor antagonist activity"/>
    <property type="evidence" value="ECO:0007669"/>
    <property type="project" value="TreeGrafter"/>
</dbReference>
<gene>
    <name evidence="4" type="ORF">DXN04_01495</name>
</gene>
<comment type="caution">
    <text evidence="4">The sequence shown here is derived from an EMBL/GenBank/DDBJ whole genome shotgun (WGS) entry which is preliminary data.</text>
</comment>
<feature type="domain" description="Protein FecR C-terminal" evidence="3">
    <location>
        <begin position="255"/>
        <end position="321"/>
    </location>
</feature>
<dbReference type="OrthoDB" id="934696at2"/>
<dbReference type="PIRSF" id="PIRSF018266">
    <property type="entry name" value="FecR"/>
    <property type="match status" value="1"/>
</dbReference>
<accession>A0A3E1P806</accession>
<reference evidence="4 5" key="1">
    <citation type="submission" date="2018-08" db="EMBL/GenBank/DDBJ databases">
        <title>Chitinophaga sp. K20C18050901, a novel bacterium isolated from forest soil.</title>
        <authorList>
            <person name="Wang C."/>
        </authorList>
    </citation>
    <scope>NUCLEOTIDE SEQUENCE [LARGE SCALE GENOMIC DNA]</scope>
    <source>
        <strain evidence="4 5">K20C18050901</strain>
    </source>
</reference>
<proteinExistence type="predicted"/>
<dbReference type="PANTHER" id="PTHR30273">
    <property type="entry name" value="PERIPLASMIC SIGNAL SENSOR AND SIGMA FACTOR ACTIVATOR FECR-RELATED"/>
    <property type="match status" value="1"/>
</dbReference>
<dbReference type="Pfam" id="PF04773">
    <property type="entry name" value="FecR"/>
    <property type="match status" value="1"/>
</dbReference>
<dbReference type="Gene3D" id="3.55.50.30">
    <property type="match status" value="1"/>
</dbReference>
<dbReference type="Proteomes" id="UP000261174">
    <property type="component" value="Unassembled WGS sequence"/>
</dbReference>
<feature type="transmembrane region" description="Helical" evidence="1">
    <location>
        <begin position="74"/>
        <end position="95"/>
    </location>
</feature>
<dbReference type="PANTHER" id="PTHR30273:SF2">
    <property type="entry name" value="PROTEIN FECR"/>
    <property type="match status" value="1"/>
</dbReference>
<feature type="domain" description="FecR protein" evidence="2">
    <location>
        <begin position="124"/>
        <end position="209"/>
    </location>
</feature>
<protein>
    <submittedName>
        <fullName evidence="4">DUF4974 domain-containing protein</fullName>
    </submittedName>
</protein>
<evidence type="ECO:0000313" key="5">
    <source>
        <dbReference type="Proteomes" id="UP000261174"/>
    </source>
</evidence>
<keyword evidence="1" id="KW-0472">Membrane</keyword>
<evidence type="ECO:0000259" key="3">
    <source>
        <dbReference type="Pfam" id="PF16344"/>
    </source>
</evidence>
<keyword evidence="1" id="KW-1133">Transmembrane helix</keyword>
<name>A0A3E1P806_9BACT</name>
<dbReference type="EMBL" id="QTJV01000001">
    <property type="protein sequence ID" value="RFM36210.1"/>
    <property type="molecule type" value="Genomic_DNA"/>
</dbReference>
<dbReference type="Pfam" id="PF16344">
    <property type="entry name" value="FecR_C"/>
    <property type="match status" value="1"/>
</dbReference>